<gene>
    <name evidence="2" type="ORF">U0070_004330</name>
</gene>
<organism evidence="2 3">
    <name type="scientific">Myodes glareolus</name>
    <name type="common">Bank vole</name>
    <name type="synonym">Clethrionomys glareolus</name>
    <dbReference type="NCBI Taxonomy" id="447135"/>
    <lineage>
        <taxon>Eukaryota</taxon>
        <taxon>Metazoa</taxon>
        <taxon>Chordata</taxon>
        <taxon>Craniata</taxon>
        <taxon>Vertebrata</taxon>
        <taxon>Euteleostomi</taxon>
        <taxon>Mammalia</taxon>
        <taxon>Eutheria</taxon>
        <taxon>Euarchontoglires</taxon>
        <taxon>Glires</taxon>
        <taxon>Rodentia</taxon>
        <taxon>Myomorpha</taxon>
        <taxon>Muroidea</taxon>
        <taxon>Cricetidae</taxon>
        <taxon>Arvicolinae</taxon>
        <taxon>Myodes</taxon>
    </lineage>
</organism>
<protein>
    <submittedName>
        <fullName evidence="2">Uncharacterized protein</fullName>
    </submittedName>
</protein>
<sequence>GVPKDKSSKKFIIPNTVEASAISIIDAYGRTKPSAPDSTARAPGAGRGSRCDALRRRGPWAEDTGPAPQNTGQRSPSPGEEVAQPAGTAALAHHGAAIRVARGSSQLPAAGLPMQHNVRPLAAAPSPQYGGR</sequence>
<dbReference type="Proteomes" id="UP001488838">
    <property type="component" value="Unassembled WGS sequence"/>
</dbReference>
<accession>A0AAW0HSY2</accession>
<feature type="region of interest" description="Disordered" evidence="1">
    <location>
        <begin position="110"/>
        <end position="132"/>
    </location>
</feature>
<keyword evidence="3" id="KW-1185">Reference proteome</keyword>
<evidence type="ECO:0000313" key="2">
    <source>
        <dbReference type="EMBL" id="KAK7805204.1"/>
    </source>
</evidence>
<name>A0AAW0HSY2_MYOGA</name>
<feature type="compositionally biased region" description="Polar residues" evidence="1">
    <location>
        <begin position="67"/>
        <end position="76"/>
    </location>
</feature>
<reference evidence="2 3" key="1">
    <citation type="journal article" date="2023" name="bioRxiv">
        <title>Conserved and derived expression patterns and positive selection on dental genes reveal complex evolutionary context of ever-growing rodent molars.</title>
        <authorList>
            <person name="Calamari Z.T."/>
            <person name="Song A."/>
            <person name="Cohen E."/>
            <person name="Akter M."/>
            <person name="Roy R.D."/>
            <person name="Hallikas O."/>
            <person name="Christensen M.M."/>
            <person name="Li P."/>
            <person name="Marangoni P."/>
            <person name="Jernvall J."/>
            <person name="Klein O.D."/>
        </authorList>
    </citation>
    <scope>NUCLEOTIDE SEQUENCE [LARGE SCALE GENOMIC DNA]</scope>
    <source>
        <strain evidence="2">V071</strain>
    </source>
</reference>
<proteinExistence type="predicted"/>
<dbReference type="EMBL" id="JBBHLL010000349">
    <property type="protein sequence ID" value="KAK7805204.1"/>
    <property type="molecule type" value="Genomic_DNA"/>
</dbReference>
<dbReference type="AlphaFoldDB" id="A0AAW0HSY2"/>
<feature type="non-terminal residue" evidence="2">
    <location>
        <position position="1"/>
    </location>
</feature>
<comment type="caution">
    <text evidence="2">The sequence shown here is derived from an EMBL/GenBank/DDBJ whole genome shotgun (WGS) entry which is preliminary data.</text>
</comment>
<evidence type="ECO:0000256" key="1">
    <source>
        <dbReference type="SAM" id="MobiDB-lite"/>
    </source>
</evidence>
<evidence type="ECO:0000313" key="3">
    <source>
        <dbReference type="Proteomes" id="UP001488838"/>
    </source>
</evidence>
<feature type="region of interest" description="Disordered" evidence="1">
    <location>
        <begin position="28"/>
        <end position="91"/>
    </location>
</feature>